<keyword evidence="2" id="KW-1185">Reference proteome</keyword>
<dbReference type="Proteomes" id="UP000886595">
    <property type="component" value="Unassembled WGS sequence"/>
</dbReference>
<proteinExistence type="predicted"/>
<protein>
    <submittedName>
        <fullName evidence="1">Uncharacterized protein</fullName>
    </submittedName>
</protein>
<evidence type="ECO:0000313" key="1">
    <source>
        <dbReference type="EMBL" id="KAG2248257.1"/>
    </source>
</evidence>
<dbReference type="EMBL" id="JAAMPC010000017">
    <property type="protein sequence ID" value="KAG2248257.1"/>
    <property type="molecule type" value="Genomic_DNA"/>
</dbReference>
<reference evidence="1 2" key="1">
    <citation type="submission" date="2020-02" db="EMBL/GenBank/DDBJ databases">
        <authorList>
            <person name="Ma Q."/>
            <person name="Huang Y."/>
            <person name="Song X."/>
            <person name="Pei D."/>
        </authorList>
    </citation>
    <scope>NUCLEOTIDE SEQUENCE [LARGE SCALE GENOMIC DNA]</scope>
    <source>
        <strain evidence="1">Sxm20200214</strain>
        <tissue evidence="1">Leaf</tissue>
    </source>
</reference>
<organism evidence="1 2">
    <name type="scientific">Brassica carinata</name>
    <name type="common">Ethiopian mustard</name>
    <name type="synonym">Abyssinian cabbage</name>
    <dbReference type="NCBI Taxonomy" id="52824"/>
    <lineage>
        <taxon>Eukaryota</taxon>
        <taxon>Viridiplantae</taxon>
        <taxon>Streptophyta</taxon>
        <taxon>Embryophyta</taxon>
        <taxon>Tracheophyta</taxon>
        <taxon>Spermatophyta</taxon>
        <taxon>Magnoliopsida</taxon>
        <taxon>eudicotyledons</taxon>
        <taxon>Gunneridae</taxon>
        <taxon>Pentapetalae</taxon>
        <taxon>rosids</taxon>
        <taxon>malvids</taxon>
        <taxon>Brassicales</taxon>
        <taxon>Brassicaceae</taxon>
        <taxon>Brassiceae</taxon>
        <taxon>Brassica</taxon>
    </lineage>
</organism>
<accession>A0A8X7PC82</accession>
<gene>
    <name evidence="1" type="ORF">Bca52824_087885</name>
</gene>
<comment type="caution">
    <text evidence="1">The sequence shown here is derived from an EMBL/GenBank/DDBJ whole genome shotgun (WGS) entry which is preliminary data.</text>
</comment>
<dbReference type="AlphaFoldDB" id="A0A8X7PC82"/>
<name>A0A8X7PC82_BRACI</name>
<sequence length="89" mass="9473">MKPSASVSVETSYLAVESSIVSYLIEDDASLKLSSTTPPLFRHLSSGKNHGVSFGGSTALLDGGKPPSLSPRLNSTKRKVKQSIFLFMS</sequence>
<evidence type="ECO:0000313" key="2">
    <source>
        <dbReference type="Proteomes" id="UP000886595"/>
    </source>
</evidence>